<dbReference type="PRINTS" id="PR01438">
    <property type="entry name" value="UNVRSLSTRESS"/>
</dbReference>
<dbReference type="Pfam" id="PF00582">
    <property type="entry name" value="Usp"/>
    <property type="match status" value="1"/>
</dbReference>
<dbReference type="InterPro" id="IPR014729">
    <property type="entry name" value="Rossmann-like_a/b/a_fold"/>
</dbReference>
<dbReference type="SUPFAM" id="SSF52402">
    <property type="entry name" value="Adenine nucleotide alpha hydrolases-like"/>
    <property type="match status" value="1"/>
</dbReference>
<proteinExistence type="predicted"/>
<gene>
    <name evidence="2" type="ORF">HPP92_003745</name>
</gene>
<feature type="domain" description="UspA" evidence="1">
    <location>
        <begin position="4"/>
        <end position="160"/>
    </location>
</feature>
<dbReference type="EMBL" id="JADCNM010000001">
    <property type="protein sequence ID" value="KAG0503673.1"/>
    <property type="molecule type" value="Genomic_DNA"/>
</dbReference>
<protein>
    <recommendedName>
        <fullName evidence="1">UspA domain-containing protein</fullName>
    </recommendedName>
</protein>
<dbReference type="PANTHER" id="PTHR31964:SF124">
    <property type="entry name" value="ADENINE NUCLEOTIDE ALPHA HYDROLASES-LIKE SUPERFAMILY PROTEIN"/>
    <property type="match status" value="1"/>
</dbReference>
<dbReference type="Proteomes" id="UP000639772">
    <property type="component" value="Chromosome 1"/>
</dbReference>
<dbReference type="OrthoDB" id="843225at2759"/>
<dbReference type="InterPro" id="IPR006015">
    <property type="entry name" value="Universal_stress_UspA"/>
</dbReference>
<comment type="caution">
    <text evidence="2">The sequence shown here is derived from an EMBL/GenBank/DDBJ whole genome shotgun (WGS) entry which is preliminary data.</text>
</comment>
<evidence type="ECO:0000313" key="3">
    <source>
        <dbReference type="Proteomes" id="UP000639772"/>
    </source>
</evidence>
<evidence type="ECO:0000313" key="2">
    <source>
        <dbReference type="EMBL" id="KAG0503673.1"/>
    </source>
</evidence>
<evidence type="ECO:0000259" key="1">
    <source>
        <dbReference type="Pfam" id="PF00582"/>
    </source>
</evidence>
<dbReference type="AlphaFoldDB" id="A0A835SHB1"/>
<sequence>MKWLVAVDGSEGSLHALIWALDHVVPFTTDQPTAEPSEPEKTERFILLHVQQPIQYTMHPIGPPVYAPAVAESLKKTQQDNAQRVLSTASNICNERLSNIPVQVTVETVVMEGDAKEVICEAVDKFQADVLVVGSRGLGKWKRAFLGSVSDYCAHHVNCPEDATRTEKADESLTEMELAGALRKGFGFFWVVTTRCMNWARGSSNLEV</sequence>
<organism evidence="2 3">
    <name type="scientific">Vanilla planifolia</name>
    <name type="common">Vanilla</name>
    <dbReference type="NCBI Taxonomy" id="51239"/>
    <lineage>
        <taxon>Eukaryota</taxon>
        <taxon>Viridiplantae</taxon>
        <taxon>Streptophyta</taxon>
        <taxon>Embryophyta</taxon>
        <taxon>Tracheophyta</taxon>
        <taxon>Spermatophyta</taxon>
        <taxon>Magnoliopsida</taxon>
        <taxon>Liliopsida</taxon>
        <taxon>Asparagales</taxon>
        <taxon>Orchidaceae</taxon>
        <taxon>Vanilloideae</taxon>
        <taxon>Vanilleae</taxon>
        <taxon>Vanilla</taxon>
    </lineage>
</organism>
<reference evidence="2 3" key="1">
    <citation type="journal article" date="2020" name="Nat. Food">
        <title>A phased Vanilla planifolia genome enables genetic improvement of flavour and production.</title>
        <authorList>
            <person name="Hasing T."/>
            <person name="Tang H."/>
            <person name="Brym M."/>
            <person name="Khazi F."/>
            <person name="Huang T."/>
            <person name="Chambers A.H."/>
        </authorList>
    </citation>
    <scope>NUCLEOTIDE SEQUENCE [LARGE SCALE GENOMIC DNA]</scope>
    <source>
        <tissue evidence="2">Leaf</tissue>
    </source>
</reference>
<accession>A0A835SHB1</accession>
<dbReference type="PANTHER" id="PTHR31964">
    <property type="entry name" value="ADENINE NUCLEOTIDE ALPHA HYDROLASES-LIKE SUPERFAMILY PROTEIN"/>
    <property type="match status" value="1"/>
</dbReference>
<dbReference type="CDD" id="cd23659">
    <property type="entry name" value="USP_At3g01520-like"/>
    <property type="match status" value="1"/>
</dbReference>
<dbReference type="Gene3D" id="3.40.50.620">
    <property type="entry name" value="HUPs"/>
    <property type="match status" value="1"/>
</dbReference>
<dbReference type="InterPro" id="IPR006016">
    <property type="entry name" value="UspA"/>
</dbReference>
<name>A0A835SHB1_VANPL</name>